<evidence type="ECO:0000256" key="12">
    <source>
        <dbReference type="ARBA" id="ARBA00033387"/>
    </source>
</evidence>
<evidence type="ECO:0000256" key="10">
    <source>
        <dbReference type="ARBA" id="ARBA00023242"/>
    </source>
</evidence>
<feature type="domain" description="MRNA cap 0 methyltransferase" evidence="16">
    <location>
        <begin position="204"/>
        <end position="481"/>
    </location>
</feature>
<feature type="region of interest" description="Disordered" evidence="15">
    <location>
        <begin position="1"/>
        <end position="105"/>
    </location>
</feature>
<comment type="function">
    <text evidence="1">Responsible for methylating the 5'-cap structure of mRNAs.</text>
</comment>
<feature type="compositionally biased region" description="Polar residues" evidence="15">
    <location>
        <begin position="14"/>
        <end position="23"/>
    </location>
</feature>
<evidence type="ECO:0000256" key="1">
    <source>
        <dbReference type="ARBA" id="ARBA00003378"/>
    </source>
</evidence>
<evidence type="ECO:0000256" key="3">
    <source>
        <dbReference type="ARBA" id="ARBA00011926"/>
    </source>
</evidence>
<gene>
    <name evidence="17" type="ORF">BN7_94</name>
</gene>
<dbReference type="InParanoid" id="K0KCD7"/>
<evidence type="ECO:0000256" key="11">
    <source>
        <dbReference type="ARBA" id="ARBA00032772"/>
    </source>
</evidence>
<evidence type="ECO:0000256" key="2">
    <source>
        <dbReference type="ARBA" id="ARBA00004123"/>
    </source>
</evidence>
<evidence type="ECO:0000256" key="7">
    <source>
        <dbReference type="ARBA" id="ARBA00022691"/>
    </source>
</evidence>
<evidence type="ECO:0000256" key="13">
    <source>
        <dbReference type="ARBA" id="ARBA00044712"/>
    </source>
</evidence>
<keyword evidence="9" id="KW-0506">mRNA capping</keyword>
<dbReference type="EMBL" id="CAIF01000001">
    <property type="protein sequence ID" value="CCH40561.1"/>
    <property type="molecule type" value="Genomic_DNA"/>
</dbReference>
<comment type="catalytic activity">
    <reaction evidence="13">
        <text>a 5'-end (5'-triphosphoguanosine)-ribonucleoside in mRNA + S-adenosyl-L-methionine = a 5'-end (N(7)-methyl 5'-triphosphoguanosine)-ribonucleoside in mRNA + S-adenosyl-L-homocysteine</text>
        <dbReference type="Rhea" id="RHEA:67008"/>
        <dbReference type="Rhea" id="RHEA-COMP:17166"/>
        <dbReference type="Rhea" id="RHEA-COMP:17167"/>
        <dbReference type="ChEBI" id="CHEBI:57856"/>
        <dbReference type="ChEBI" id="CHEBI:59789"/>
        <dbReference type="ChEBI" id="CHEBI:156461"/>
        <dbReference type="ChEBI" id="CHEBI:167617"/>
        <dbReference type="EC" id="2.1.1.56"/>
    </reaction>
</comment>
<dbReference type="InterPro" id="IPR004971">
    <property type="entry name" value="mRNA_G-N7_MeTrfase_dom"/>
</dbReference>
<evidence type="ECO:0000256" key="15">
    <source>
        <dbReference type="SAM" id="MobiDB-lite"/>
    </source>
</evidence>
<dbReference type="InterPro" id="IPR039753">
    <property type="entry name" value="RG7MT1"/>
</dbReference>
<evidence type="ECO:0000313" key="18">
    <source>
        <dbReference type="Proteomes" id="UP000009328"/>
    </source>
</evidence>
<dbReference type="Proteomes" id="UP000009328">
    <property type="component" value="Unassembled WGS sequence"/>
</dbReference>
<dbReference type="AlphaFoldDB" id="K0KCD7"/>
<feature type="compositionally biased region" description="Basic and acidic residues" evidence="15">
    <location>
        <begin position="148"/>
        <end position="180"/>
    </location>
</feature>
<keyword evidence="5" id="KW-0507">mRNA processing</keyword>
<dbReference type="PANTHER" id="PTHR12189">
    <property type="entry name" value="MRNA GUANINE-7- METHYLTRANSFERASE"/>
    <property type="match status" value="1"/>
</dbReference>
<dbReference type="Pfam" id="PF03291">
    <property type="entry name" value="mRNA_G-N7_MeTrfase"/>
    <property type="match status" value="1"/>
</dbReference>
<dbReference type="FunCoup" id="K0KCD7">
    <property type="interactions" value="1053"/>
</dbReference>
<name>K0KCD7_WICCF</name>
<evidence type="ECO:0000259" key="16">
    <source>
        <dbReference type="PROSITE" id="PS51562"/>
    </source>
</evidence>
<feature type="compositionally biased region" description="Polar residues" evidence="15">
    <location>
        <begin position="119"/>
        <end position="135"/>
    </location>
</feature>
<accession>K0KCD7</accession>
<evidence type="ECO:0000256" key="9">
    <source>
        <dbReference type="ARBA" id="ARBA00023042"/>
    </source>
</evidence>
<evidence type="ECO:0000256" key="6">
    <source>
        <dbReference type="ARBA" id="ARBA00022679"/>
    </source>
</evidence>
<comment type="subcellular location">
    <subcellularLocation>
        <location evidence="2">Nucleus</location>
    </subcellularLocation>
</comment>
<dbReference type="PROSITE" id="PS51562">
    <property type="entry name" value="RNA_CAP0_MT"/>
    <property type="match status" value="1"/>
</dbReference>
<keyword evidence="4 17" id="KW-0489">Methyltransferase</keyword>
<dbReference type="FunFam" id="3.40.50.150:FF:000280">
    <property type="entry name" value="mRNA cap guanine-N7 methyltransferase"/>
    <property type="match status" value="1"/>
</dbReference>
<dbReference type="PANTHER" id="PTHR12189:SF2">
    <property type="entry name" value="MRNA CAP GUANINE-N7 METHYLTRANSFERASE"/>
    <property type="match status" value="1"/>
</dbReference>
<feature type="region of interest" description="Disordered" evidence="15">
    <location>
        <begin position="119"/>
        <end position="184"/>
    </location>
</feature>
<dbReference type="GO" id="GO:0005634">
    <property type="term" value="C:nucleus"/>
    <property type="evidence" value="ECO:0007669"/>
    <property type="project" value="UniProtKB-SubCell"/>
</dbReference>
<comment type="caution">
    <text evidence="17">The sequence shown here is derived from an EMBL/GenBank/DDBJ whole genome shotgun (WGS) entry which is preliminary data.</text>
</comment>
<keyword evidence="18" id="KW-1185">Reference proteome</keyword>
<dbReference type="CDD" id="cd02440">
    <property type="entry name" value="AdoMet_MTases"/>
    <property type="match status" value="1"/>
</dbReference>
<dbReference type="EC" id="2.1.1.56" evidence="3"/>
<proteinExistence type="predicted"/>
<keyword evidence="10" id="KW-0539">Nucleus</keyword>
<dbReference type="GO" id="GO:0003723">
    <property type="term" value="F:RNA binding"/>
    <property type="evidence" value="ECO:0007669"/>
    <property type="project" value="UniProtKB-KW"/>
</dbReference>
<dbReference type="Gene3D" id="3.40.50.150">
    <property type="entry name" value="Vaccinia Virus protein VP39"/>
    <property type="match status" value="1"/>
</dbReference>
<evidence type="ECO:0000256" key="8">
    <source>
        <dbReference type="ARBA" id="ARBA00022884"/>
    </source>
</evidence>
<dbReference type="HOGENOM" id="CLU_020346_2_0_1"/>
<evidence type="ECO:0000256" key="5">
    <source>
        <dbReference type="ARBA" id="ARBA00022664"/>
    </source>
</evidence>
<protein>
    <recommendedName>
        <fullName evidence="14">mRNA cap guanine-N(7) methyltransferase</fullName>
        <ecNumber evidence="3">2.1.1.56</ecNumber>
    </recommendedName>
    <alternativeName>
        <fullName evidence="11">mRNA (guanine-N(7))-methyltransferase</fullName>
    </alternativeName>
    <alternativeName>
        <fullName evidence="12">mRNA cap methyltransferase</fullName>
    </alternativeName>
</protein>
<keyword evidence="8" id="KW-0694">RNA-binding</keyword>
<dbReference type="STRING" id="1206466.K0KCD7"/>
<dbReference type="eggNOG" id="KOG1975">
    <property type="taxonomic scope" value="Eukaryota"/>
</dbReference>
<evidence type="ECO:0000256" key="4">
    <source>
        <dbReference type="ARBA" id="ARBA00022603"/>
    </source>
</evidence>
<feature type="compositionally biased region" description="Basic and acidic residues" evidence="15">
    <location>
        <begin position="39"/>
        <end position="48"/>
    </location>
</feature>
<dbReference type="GO" id="GO:0004482">
    <property type="term" value="F:mRNA 5'-cap (guanine-N7-)-methyltransferase activity"/>
    <property type="evidence" value="ECO:0007669"/>
    <property type="project" value="UniProtKB-EC"/>
</dbReference>
<keyword evidence="7" id="KW-0949">S-adenosyl-L-methionine</keyword>
<dbReference type="InterPro" id="IPR029063">
    <property type="entry name" value="SAM-dependent_MTases_sf"/>
</dbReference>
<evidence type="ECO:0000256" key="14">
    <source>
        <dbReference type="ARBA" id="ARBA00049739"/>
    </source>
</evidence>
<reference evidence="17 18" key="1">
    <citation type="journal article" date="2012" name="Eukaryot. Cell">
        <title>Draft genome sequence of Wickerhamomyces ciferrii NRRL Y-1031 F-60-10.</title>
        <authorList>
            <person name="Schneider J."/>
            <person name="Andrea H."/>
            <person name="Blom J."/>
            <person name="Jaenicke S."/>
            <person name="Ruckert C."/>
            <person name="Schorsch C."/>
            <person name="Szczepanowski R."/>
            <person name="Farwick M."/>
            <person name="Goesmann A."/>
            <person name="Puhler A."/>
            <person name="Schaffer S."/>
            <person name="Tauch A."/>
            <person name="Kohler T."/>
            <person name="Brinkrolf K."/>
        </authorList>
    </citation>
    <scope>NUCLEOTIDE SEQUENCE [LARGE SCALE GENOMIC DNA]</scope>
    <source>
        <strain evidence="18">ATCC 14091 / BCRC 22168 / CBS 111 / JCM 3599 / NBRC 0793 / NRRL Y-1031 F-60-10</strain>
    </source>
</reference>
<dbReference type="SUPFAM" id="SSF53335">
    <property type="entry name" value="S-adenosyl-L-methionine-dependent methyltransferases"/>
    <property type="match status" value="1"/>
</dbReference>
<keyword evidence="6 17" id="KW-0808">Transferase</keyword>
<organism evidence="17 18">
    <name type="scientific">Wickerhamomyces ciferrii (strain ATCC 14091 / BCRC 22168 / CBS 111 / JCM 3599 / NBRC 0793 / NRRL Y-1031 F-60-10)</name>
    <name type="common">Yeast</name>
    <name type="synonym">Pichia ciferrii</name>
    <dbReference type="NCBI Taxonomy" id="1206466"/>
    <lineage>
        <taxon>Eukaryota</taxon>
        <taxon>Fungi</taxon>
        <taxon>Dikarya</taxon>
        <taxon>Ascomycota</taxon>
        <taxon>Saccharomycotina</taxon>
        <taxon>Saccharomycetes</taxon>
        <taxon>Phaffomycetales</taxon>
        <taxon>Wickerhamomycetaceae</taxon>
        <taxon>Wickerhamomyces</taxon>
    </lineage>
</organism>
<sequence>MSAEEQELPKFEEPQSSNSTTSAETKDTTASETQDQTTESDKPKDKAPENPNKIRKRAVPAAQPSGFSSRRRGGDTRSASPSVSRGSPAPPPWAKKTAKDPNERPAWMKVEDYNMVHNANSEPITAPPTESNTDGPPQKLRRPGGRGGVDDQRYRARQERERYEEQHNREREEQNRRNENLDQIVRQHYNQRAYVAKRSRRNLSPIIKLRNFNNVIKYILIGNYAQPGWRTLDLGCGKGGDINKWDQAKISEYIGIDISNASIVEAIKRYKNNEAGFQSTFITGDCFGQPLPYILNDHPHVQLDVDIVSMQFCMHYAFETEMKARTLLENVSRSLRPGGIFIGTIPSSDFIKERISKMQPGEKSFGNSIYSVTFDNEPPRNGEFRPAFGQRYTYFLKDAIDNVPEYVVPFESLRSLADEFGLELTYKKPFLDLYKEEIPTWFKKLNPRLVEGMRRSDGSYGVEGDEKEAAAFYLAFAFQKVLM</sequence>
<evidence type="ECO:0000313" key="17">
    <source>
        <dbReference type="EMBL" id="CCH40561.1"/>
    </source>
</evidence>